<name>A0A3M7M7K0_9PLEO</name>
<protein>
    <submittedName>
        <fullName evidence="1">Uncharacterized protein</fullName>
    </submittedName>
</protein>
<dbReference type="Proteomes" id="UP000265663">
    <property type="component" value="Unassembled WGS sequence"/>
</dbReference>
<evidence type="ECO:0000313" key="1">
    <source>
        <dbReference type="EMBL" id="RMZ70458.1"/>
    </source>
</evidence>
<keyword evidence="2" id="KW-1185">Reference proteome</keyword>
<proteinExistence type="predicted"/>
<accession>A0A3M7M7K0</accession>
<dbReference type="OrthoDB" id="3722602at2759"/>
<dbReference type="EMBL" id="KE747824">
    <property type="protein sequence ID" value="RMZ70458.1"/>
    <property type="molecule type" value="Genomic_DNA"/>
</dbReference>
<dbReference type="AlphaFoldDB" id="A0A3M7M7K0"/>
<reference evidence="1 2" key="1">
    <citation type="journal article" date="2014" name="PLoS ONE">
        <title>De novo Genome Assembly of the Fungal Plant Pathogen Pyrenophora semeniperda.</title>
        <authorList>
            <person name="Soliai M.M."/>
            <person name="Meyer S.E."/>
            <person name="Udall J.A."/>
            <person name="Elzinga D.E."/>
            <person name="Hermansen R.A."/>
            <person name="Bodily P.M."/>
            <person name="Hart A.A."/>
            <person name="Coleman C.E."/>
        </authorList>
    </citation>
    <scope>NUCLEOTIDE SEQUENCE [LARGE SCALE GENOMIC DNA]</scope>
    <source>
        <strain evidence="1 2">CCB06</strain>
        <tissue evidence="1">Mycelium</tissue>
    </source>
</reference>
<sequence length="323" mass="36487">MNGPATVTSNPQLGWGTDKNYADLLAGLVNKTGDDVTWTEGSSSTSDGGFMNGTGFETANVANTPLPNMDGRYAIDVRIGRLPTHVGTFRGKRLYNRIYNMLKDCCIAKHDPSIPGYCEKTRPECKKQCDLENVVYSNGHTTYRSDSVTSLYVHYSYFNDQFYPGIQDLGFQMVAKIYQAMADSDENCFYWDFPGTRRTYICYVASRVEIAFATNGGPIAGVLNVELIWNKKTMPNTWNCEKTQASIDGMMWGNRYRFAEVMRWPKDKILPFTFCTDPPCFQQRLKIEEPWYEGKGCKRLDWPNGCGPNSESYNPGYNCPPVA</sequence>
<evidence type="ECO:0000313" key="2">
    <source>
        <dbReference type="Proteomes" id="UP000265663"/>
    </source>
</evidence>
<organism evidence="1 2">
    <name type="scientific">Pyrenophora seminiperda CCB06</name>
    <dbReference type="NCBI Taxonomy" id="1302712"/>
    <lineage>
        <taxon>Eukaryota</taxon>
        <taxon>Fungi</taxon>
        <taxon>Dikarya</taxon>
        <taxon>Ascomycota</taxon>
        <taxon>Pezizomycotina</taxon>
        <taxon>Dothideomycetes</taxon>
        <taxon>Pleosporomycetidae</taxon>
        <taxon>Pleosporales</taxon>
        <taxon>Pleosporineae</taxon>
        <taxon>Pleosporaceae</taxon>
        <taxon>Pyrenophora</taxon>
    </lineage>
</organism>
<gene>
    <name evidence="1" type="ORF">GMOD_00000549</name>
</gene>